<feature type="domain" description="DUF7731" evidence="2">
    <location>
        <begin position="31"/>
        <end position="98"/>
    </location>
</feature>
<reference evidence="3" key="2">
    <citation type="submission" date="2020-10" db="EMBL/GenBank/DDBJ databases">
        <authorList>
            <person name="Cooper E.A."/>
            <person name="Brenton Z.W."/>
            <person name="Flinn B.S."/>
            <person name="Jenkins J."/>
            <person name="Shu S."/>
            <person name="Flowers D."/>
            <person name="Luo F."/>
            <person name="Wang Y."/>
            <person name="Xia P."/>
            <person name="Barry K."/>
            <person name="Daum C."/>
            <person name="Lipzen A."/>
            <person name="Yoshinaga Y."/>
            <person name="Schmutz J."/>
            <person name="Saski C."/>
            <person name="Vermerris W."/>
            <person name="Kresovich S."/>
        </authorList>
    </citation>
    <scope>NUCLEOTIDE SEQUENCE</scope>
</reference>
<evidence type="ECO:0000256" key="1">
    <source>
        <dbReference type="SAM" id="Phobius"/>
    </source>
</evidence>
<proteinExistence type="predicted"/>
<evidence type="ECO:0000313" key="4">
    <source>
        <dbReference type="Proteomes" id="UP000807115"/>
    </source>
</evidence>
<reference evidence="3" key="1">
    <citation type="journal article" date="2019" name="BMC Genomics">
        <title>A new reference genome for Sorghum bicolor reveals high levels of sequence similarity between sweet and grain genotypes: implications for the genetics of sugar metabolism.</title>
        <authorList>
            <person name="Cooper E.A."/>
            <person name="Brenton Z.W."/>
            <person name="Flinn B.S."/>
            <person name="Jenkins J."/>
            <person name="Shu S."/>
            <person name="Flowers D."/>
            <person name="Luo F."/>
            <person name="Wang Y."/>
            <person name="Xia P."/>
            <person name="Barry K."/>
            <person name="Daum C."/>
            <person name="Lipzen A."/>
            <person name="Yoshinaga Y."/>
            <person name="Schmutz J."/>
            <person name="Saski C."/>
            <person name="Vermerris W."/>
            <person name="Kresovich S."/>
        </authorList>
    </citation>
    <scope>NUCLEOTIDE SEQUENCE</scope>
</reference>
<dbReference type="InterPro" id="IPR056633">
    <property type="entry name" value="DUF7731"/>
</dbReference>
<evidence type="ECO:0000313" key="3">
    <source>
        <dbReference type="EMBL" id="KAG0551437.1"/>
    </source>
</evidence>
<keyword evidence="1" id="KW-0812">Transmembrane</keyword>
<keyword evidence="1" id="KW-1133">Transmembrane helix</keyword>
<evidence type="ECO:0000259" key="2">
    <source>
        <dbReference type="Pfam" id="PF24865"/>
    </source>
</evidence>
<accession>A0A921S6L6</accession>
<protein>
    <recommendedName>
        <fullName evidence="2">DUF7731 domain-containing protein</fullName>
    </recommendedName>
</protein>
<name>A0A921S6L6_SORBI</name>
<feature type="transmembrane region" description="Helical" evidence="1">
    <location>
        <begin position="135"/>
        <end position="154"/>
    </location>
</feature>
<keyword evidence="1" id="KW-0472">Membrane</keyword>
<dbReference type="Pfam" id="PF24865">
    <property type="entry name" value="DUF7731"/>
    <property type="match status" value="1"/>
</dbReference>
<dbReference type="AlphaFoldDB" id="A0A921S6L6"/>
<dbReference type="EMBL" id="CM027680">
    <property type="protein sequence ID" value="KAG0551437.1"/>
    <property type="molecule type" value="Genomic_DNA"/>
</dbReference>
<dbReference type="PANTHER" id="PTHR34366">
    <property type="entry name" value="OS07G0289901 PROTEIN-RELATED"/>
    <property type="match status" value="1"/>
</dbReference>
<organism evidence="3 4">
    <name type="scientific">Sorghum bicolor</name>
    <name type="common">Sorghum</name>
    <name type="synonym">Sorghum vulgare</name>
    <dbReference type="NCBI Taxonomy" id="4558"/>
    <lineage>
        <taxon>Eukaryota</taxon>
        <taxon>Viridiplantae</taxon>
        <taxon>Streptophyta</taxon>
        <taxon>Embryophyta</taxon>
        <taxon>Tracheophyta</taxon>
        <taxon>Spermatophyta</taxon>
        <taxon>Magnoliopsida</taxon>
        <taxon>Liliopsida</taxon>
        <taxon>Poales</taxon>
        <taxon>Poaceae</taxon>
        <taxon>PACMAD clade</taxon>
        <taxon>Panicoideae</taxon>
        <taxon>Andropogonodae</taxon>
        <taxon>Andropogoneae</taxon>
        <taxon>Sorghinae</taxon>
        <taxon>Sorghum</taxon>
    </lineage>
</organism>
<dbReference type="Proteomes" id="UP000807115">
    <property type="component" value="Chromosome 1"/>
</dbReference>
<dbReference type="PANTHER" id="PTHR34366:SF4">
    <property type="entry name" value="EXPRESSED PROTEIN"/>
    <property type="match status" value="1"/>
</dbReference>
<gene>
    <name evidence="3" type="ORF">BDA96_01G423400</name>
</gene>
<comment type="caution">
    <text evidence="3">The sequence shown here is derived from an EMBL/GenBank/DDBJ whole genome shotgun (WGS) entry which is preliminary data.</text>
</comment>
<sequence>MGGHSARHSRRWCGRFVAVLLPVPVRDFLQTRSLQCFEDDQVYSCCEATYRLNPSGIIAVPIGAVDYYCAAVRACVVETEDVLNCVASALDGFAFYNGPPWRTYGTSMIWSRIWATTLTSIYGDDERSFGSKGRCTSSGVGLLAFLGGAGLFLLGP</sequence>